<evidence type="ECO:0000313" key="2">
    <source>
        <dbReference type="Proteomes" id="UP000010475"/>
    </source>
</evidence>
<dbReference type="KEGG" id="csg:Cylst_3976"/>
<reference evidence="1 2" key="1">
    <citation type="submission" date="2012-06" db="EMBL/GenBank/DDBJ databases">
        <title>Finished chromosome of genome of Cylindrospermum stagnale PCC 7417.</title>
        <authorList>
            <consortium name="US DOE Joint Genome Institute"/>
            <person name="Gugger M."/>
            <person name="Coursin T."/>
            <person name="Rippka R."/>
            <person name="Tandeau De Marsac N."/>
            <person name="Huntemann M."/>
            <person name="Wei C.-L."/>
            <person name="Han J."/>
            <person name="Detter J.C."/>
            <person name="Han C."/>
            <person name="Tapia R."/>
            <person name="Chen A."/>
            <person name="Kyrpides N."/>
            <person name="Mavromatis K."/>
            <person name="Markowitz V."/>
            <person name="Szeto E."/>
            <person name="Ivanova N."/>
            <person name="Pagani I."/>
            <person name="Pati A."/>
            <person name="Goodwin L."/>
            <person name="Nordberg H.P."/>
            <person name="Cantor M.N."/>
            <person name="Hua S.X."/>
            <person name="Woyke T."/>
            <person name="Kerfeld C.A."/>
        </authorList>
    </citation>
    <scope>NUCLEOTIDE SEQUENCE [LARGE SCALE GENOMIC DNA]</scope>
    <source>
        <strain evidence="1 2">PCC 7417</strain>
    </source>
</reference>
<accession>K9X334</accession>
<dbReference type="EMBL" id="CP003642">
    <property type="protein sequence ID" value="AFZ26087.1"/>
    <property type="molecule type" value="Genomic_DNA"/>
</dbReference>
<organism evidence="1 2">
    <name type="scientific">Cylindrospermum stagnale PCC 7417</name>
    <dbReference type="NCBI Taxonomy" id="56107"/>
    <lineage>
        <taxon>Bacteria</taxon>
        <taxon>Bacillati</taxon>
        <taxon>Cyanobacteriota</taxon>
        <taxon>Cyanophyceae</taxon>
        <taxon>Nostocales</taxon>
        <taxon>Nostocaceae</taxon>
        <taxon>Cylindrospermum</taxon>
    </lineage>
</organism>
<gene>
    <name evidence="1" type="ORF">Cylst_3976</name>
</gene>
<protein>
    <submittedName>
        <fullName evidence="1">Uncharacterized protein</fullName>
    </submittedName>
</protein>
<sequence>MTQYTSGKSTLINSGYKAFFFKKVKFSLKNHPPQSTGANLIVEANKLPWQIQQLQFKCT</sequence>
<keyword evidence="2" id="KW-1185">Reference proteome</keyword>
<dbReference type="HOGENOM" id="CLU_2952737_0_0_3"/>
<dbReference type="AlphaFoldDB" id="K9X334"/>
<name>K9X334_9NOST</name>
<dbReference type="Proteomes" id="UP000010475">
    <property type="component" value="Chromosome"/>
</dbReference>
<proteinExistence type="predicted"/>
<evidence type="ECO:0000313" key="1">
    <source>
        <dbReference type="EMBL" id="AFZ26087.1"/>
    </source>
</evidence>